<dbReference type="GO" id="GO:0004672">
    <property type="term" value="F:protein kinase activity"/>
    <property type="evidence" value="ECO:0007669"/>
    <property type="project" value="InterPro"/>
</dbReference>
<dbReference type="InterPro" id="IPR051931">
    <property type="entry name" value="PAK3-like"/>
</dbReference>
<evidence type="ECO:0000256" key="3">
    <source>
        <dbReference type="ARBA" id="ARBA00022840"/>
    </source>
</evidence>
<sequence length="195" mass="20938">MISGRKPFGGDRKNPAAVLFAIAAANGTPPRLPDNCEASASLRAFLDLCFVRDAQLRPRAQELLSHEWFLEAPGDSDTRGGTGGARVLGVVPPSPRSTLGLLRPLPNMLDTADIMDRELQAPLKIRTLVSQRREATRQMHGEGSSVVVLGPRAPGASCVARDNEVQGGFFSSDGHYVDLAQAPPPLSPYTRDKRS</sequence>
<dbReference type="EMBL" id="MKKU01000001">
    <property type="protein sequence ID" value="RNF27723.1"/>
    <property type="molecule type" value="Genomic_DNA"/>
</dbReference>
<dbReference type="Gene3D" id="1.10.510.10">
    <property type="entry name" value="Transferase(Phosphotransferase) domain 1"/>
    <property type="match status" value="1"/>
</dbReference>
<evidence type="ECO:0000256" key="1">
    <source>
        <dbReference type="ARBA" id="ARBA00008874"/>
    </source>
</evidence>
<dbReference type="SUPFAM" id="SSF56112">
    <property type="entry name" value="Protein kinase-like (PK-like)"/>
    <property type="match status" value="1"/>
</dbReference>
<dbReference type="GeneID" id="40313718"/>
<evidence type="ECO:0000313" key="5">
    <source>
        <dbReference type="EMBL" id="RNF27723.1"/>
    </source>
</evidence>
<evidence type="ECO:0000259" key="4">
    <source>
        <dbReference type="PROSITE" id="PS50011"/>
    </source>
</evidence>
<dbReference type="AlphaFoldDB" id="A0A3R7LG29"/>
<comment type="caution">
    <text evidence="5">The sequence shown here is derived from an EMBL/GenBank/DDBJ whole genome shotgun (WGS) entry which is preliminary data.</text>
</comment>
<evidence type="ECO:0000313" key="6">
    <source>
        <dbReference type="Proteomes" id="UP000284403"/>
    </source>
</evidence>
<keyword evidence="5" id="KW-0808">Transferase</keyword>
<dbReference type="PROSITE" id="PS50011">
    <property type="entry name" value="PROTEIN_KINASE_DOM"/>
    <property type="match status" value="1"/>
</dbReference>
<reference evidence="5 6" key="1">
    <citation type="journal article" date="2018" name="BMC Genomics">
        <title>Genomic comparison of Trypanosoma conorhini and Trypanosoma rangeli to Trypanosoma cruzi strains of high and low virulence.</title>
        <authorList>
            <person name="Bradwell K.R."/>
            <person name="Koparde V.N."/>
            <person name="Matveyev A.V."/>
            <person name="Serrano M.G."/>
            <person name="Alves J.M."/>
            <person name="Parikh H."/>
            <person name="Huang B."/>
            <person name="Lee V."/>
            <person name="Espinosa-Alvarez O."/>
            <person name="Ortiz P.A."/>
            <person name="Costa-Martins A.G."/>
            <person name="Teixeira M.M."/>
            <person name="Buck G.A."/>
        </authorList>
    </citation>
    <scope>NUCLEOTIDE SEQUENCE [LARGE SCALE GENOMIC DNA]</scope>
    <source>
        <strain evidence="5 6">025E</strain>
    </source>
</reference>
<keyword evidence="3" id="KW-0067">ATP-binding</keyword>
<dbReference type="Proteomes" id="UP000284403">
    <property type="component" value="Unassembled WGS sequence"/>
</dbReference>
<dbReference type="InterPro" id="IPR011009">
    <property type="entry name" value="Kinase-like_dom_sf"/>
</dbReference>
<dbReference type="RefSeq" id="XP_029232929.1">
    <property type="nucleotide sequence ID" value="XM_029367056.1"/>
</dbReference>
<dbReference type="PANTHER" id="PTHR45832">
    <property type="entry name" value="SERINE/THREONINE-PROTEIN KINASE SAMKA-RELATED-RELATED"/>
    <property type="match status" value="1"/>
</dbReference>
<keyword evidence="6" id="KW-1185">Reference proteome</keyword>
<accession>A0A3R7LG29</accession>
<organism evidence="5 6">
    <name type="scientific">Trypanosoma conorhini</name>
    <dbReference type="NCBI Taxonomy" id="83891"/>
    <lineage>
        <taxon>Eukaryota</taxon>
        <taxon>Discoba</taxon>
        <taxon>Euglenozoa</taxon>
        <taxon>Kinetoplastea</taxon>
        <taxon>Metakinetoplastina</taxon>
        <taxon>Trypanosomatida</taxon>
        <taxon>Trypanosomatidae</taxon>
        <taxon>Trypanosoma</taxon>
    </lineage>
</organism>
<protein>
    <recommendedName>
        <fullName evidence="4">Protein kinase domain-containing protein</fullName>
    </recommendedName>
</protein>
<keyword evidence="2" id="KW-0547">Nucleotide-binding</keyword>
<dbReference type="OrthoDB" id="272800at2759"/>
<comment type="similarity">
    <text evidence="1">Belongs to the protein kinase superfamily. STE Ser/Thr protein kinase family. STE20 subfamily.</text>
</comment>
<dbReference type="InterPro" id="IPR000719">
    <property type="entry name" value="Prot_kinase_dom"/>
</dbReference>
<dbReference type="PANTHER" id="PTHR45832:SF22">
    <property type="entry name" value="SERINE_THREONINE-PROTEIN KINASE SAMKA-RELATED"/>
    <property type="match status" value="1"/>
</dbReference>
<proteinExistence type="inferred from homology"/>
<dbReference type="GO" id="GO:0005524">
    <property type="term" value="F:ATP binding"/>
    <property type="evidence" value="ECO:0007669"/>
    <property type="project" value="UniProtKB-KW"/>
</dbReference>
<name>A0A3R7LG29_9TRYP</name>
<feature type="domain" description="Protein kinase" evidence="4">
    <location>
        <begin position="1"/>
        <end position="69"/>
    </location>
</feature>
<evidence type="ECO:0000256" key="2">
    <source>
        <dbReference type="ARBA" id="ARBA00022741"/>
    </source>
</evidence>
<gene>
    <name evidence="5" type="ORF">Tco025E_00107</name>
</gene>